<sequence>MNMTPSQPSTSKYIKAKVVILYNITASTRPAELKGIMNMTPSQPSTSK</sequence>
<organism evidence="1">
    <name type="scientific">Arundo donax</name>
    <name type="common">Giant reed</name>
    <name type="synonym">Donax arundinaceus</name>
    <dbReference type="NCBI Taxonomy" id="35708"/>
    <lineage>
        <taxon>Eukaryota</taxon>
        <taxon>Viridiplantae</taxon>
        <taxon>Streptophyta</taxon>
        <taxon>Embryophyta</taxon>
        <taxon>Tracheophyta</taxon>
        <taxon>Spermatophyta</taxon>
        <taxon>Magnoliopsida</taxon>
        <taxon>Liliopsida</taxon>
        <taxon>Poales</taxon>
        <taxon>Poaceae</taxon>
        <taxon>PACMAD clade</taxon>
        <taxon>Arundinoideae</taxon>
        <taxon>Arundineae</taxon>
        <taxon>Arundo</taxon>
    </lineage>
</organism>
<accession>A0A0A9H736</accession>
<reference evidence="1" key="2">
    <citation type="journal article" date="2015" name="Data Brief">
        <title>Shoot transcriptome of the giant reed, Arundo donax.</title>
        <authorList>
            <person name="Barrero R.A."/>
            <person name="Guerrero F.D."/>
            <person name="Moolhuijzen P."/>
            <person name="Goolsby J.A."/>
            <person name="Tidwell J."/>
            <person name="Bellgard S.E."/>
            <person name="Bellgard M.I."/>
        </authorList>
    </citation>
    <scope>NUCLEOTIDE SEQUENCE</scope>
    <source>
        <tissue evidence="1">Shoot tissue taken approximately 20 cm above the soil surface</tissue>
    </source>
</reference>
<proteinExistence type="predicted"/>
<evidence type="ECO:0000313" key="1">
    <source>
        <dbReference type="EMBL" id="JAE32562.1"/>
    </source>
</evidence>
<name>A0A0A9H736_ARUDO</name>
<dbReference type="EMBL" id="GBRH01165334">
    <property type="protein sequence ID" value="JAE32562.1"/>
    <property type="molecule type" value="Transcribed_RNA"/>
</dbReference>
<dbReference type="AlphaFoldDB" id="A0A0A9H736"/>
<reference evidence="1" key="1">
    <citation type="submission" date="2014-09" db="EMBL/GenBank/DDBJ databases">
        <authorList>
            <person name="Magalhaes I.L.F."/>
            <person name="Oliveira U."/>
            <person name="Santos F.R."/>
            <person name="Vidigal T.H.D.A."/>
            <person name="Brescovit A.D."/>
            <person name="Santos A.J."/>
        </authorList>
    </citation>
    <scope>NUCLEOTIDE SEQUENCE</scope>
    <source>
        <tissue evidence="1">Shoot tissue taken approximately 20 cm above the soil surface</tissue>
    </source>
</reference>
<protein>
    <submittedName>
        <fullName evidence="1">Uncharacterized protein</fullName>
    </submittedName>
</protein>